<keyword evidence="6" id="KW-1185">Reference proteome</keyword>
<accession>A0ABW8NIT4</accession>
<evidence type="ECO:0000313" key="5">
    <source>
        <dbReference type="EMBL" id="MFK4752877.1"/>
    </source>
</evidence>
<protein>
    <submittedName>
        <fullName evidence="5">Paraslipin</fullName>
    </submittedName>
</protein>
<dbReference type="EMBL" id="JBBKTX010000012">
    <property type="protein sequence ID" value="MFK4752877.1"/>
    <property type="molecule type" value="Genomic_DNA"/>
</dbReference>
<dbReference type="PRINTS" id="PR00721">
    <property type="entry name" value="STOMATIN"/>
</dbReference>
<dbReference type="SMART" id="SM00244">
    <property type="entry name" value="PHB"/>
    <property type="match status" value="1"/>
</dbReference>
<dbReference type="PANTHER" id="PTHR43327:SF10">
    <property type="entry name" value="STOMATIN-LIKE PROTEIN 2, MITOCHONDRIAL"/>
    <property type="match status" value="1"/>
</dbReference>
<dbReference type="InterPro" id="IPR001107">
    <property type="entry name" value="Band_7"/>
</dbReference>
<dbReference type="Pfam" id="PF16200">
    <property type="entry name" value="Band_7_C"/>
    <property type="match status" value="1"/>
</dbReference>
<proteinExistence type="inferred from homology"/>
<dbReference type="InterPro" id="IPR001972">
    <property type="entry name" value="Stomatin_HflK_fam"/>
</dbReference>
<gene>
    <name evidence="5" type="ORF">WG929_10700</name>
</gene>
<dbReference type="RefSeq" id="WP_416206013.1">
    <property type="nucleotide sequence ID" value="NZ_JBBKTX010000012.1"/>
</dbReference>
<keyword evidence="3" id="KW-0812">Transmembrane</keyword>
<evidence type="ECO:0000256" key="3">
    <source>
        <dbReference type="SAM" id="Phobius"/>
    </source>
</evidence>
<evidence type="ECO:0000256" key="2">
    <source>
        <dbReference type="ARBA" id="ARBA00008164"/>
    </source>
</evidence>
<evidence type="ECO:0000259" key="4">
    <source>
        <dbReference type="SMART" id="SM00244"/>
    </source>
</evidence>
<feature type="domain" description="Band 7" evidence="4">
    <location>
        <begin position="25"/>
        <end position="183"/>
    </location>
</feature>
<evidence type="ECO:0000313" key="6">
    <source>
        <dbReference type="Proteomes" id="UP001620597"/>
    </source>
</evidence>
<keyword evidence="3" id="KW-1133">Transmembrane helix</keyword>
<sequence>MDSIISLLFSVEAVALVFVLVLVRSSIKFVPQNRAWLIERFGKYHSTKEAGLNFIVPFIDRIAADRSLKEQAQDVPSQSAITRDNITLSVDGVLYFRVLDPYKATYGVDNYVFAVTQLAQTTMRSELGKMELDRTFEERSLLNINIVTSINEAAEPWGIQVLRYEIKDIVPPQSVMQSMEAQMKAERVKRAQILESEGDRQSAINVAEGQKQARVLAAEADKAEQVLQAEGEAQAIVAVAKAKALALKMVGDIANTDDGQKAIQLELASKAIEAKHAIAKESSVVLLPDSGTDASSMVAMATSIIGTLNKG</sequence>
<feature type="transmembrane region" description="Helical" evidence="3">
    <location>
        <begin position="6"/>
        <end position="23"/>
    </location>
</feature>
<comment type="similarity">
    <text evidence="2">Belongs to the band 7/mec-2 family.</text>
</comment>
<dbReference type="SUPFAM" id="SSF117892">
    <property type="entry name" value="Band 7/SPFH domain"/>
    <property type="match status" value="1"/>
</dbReference>
<dbReference type="InterPro" id="IPR050710">
    <property type="entry name" value="Band7/mec-2_domain"/>
</dbReference>
<dbReference type="Gene3D" id="3.30.479.30">
    <property type="entry name" value="Band 7 domain"/>
    <property type="match status" value="1"/>
</dbReference>
<dbReference type="Proteomes" id="UP001620597">
    <property type="component" value="Unassembled WGS sequence"/>
</dbReference>
<evidence type="ECO:0000256" key="1">
    <source>
        <dbReference type="ARBA" id="ARBA00004167"/>
    </source>
</evidence>
<organism evidence="5 6">
    <name type="scientific">Oceanobacter antarcticus</name>
    <dbReference type="NCBI Taxonomy" id="3133425"/>
    <lineage>
        <taxon>Bacteria</taxon>
        <taxon>Pseudomonadati</taxon>
        <taxon>Pseudomonadota</taxon>
        <taxon>Gammaproteobacteria</taxon>
        <taxon>Oceanospirillales</taxon>
        <taxon>Oceanospirillaceae</taxon>
        <taxon>Oceanobacter</taxon>
    </lineage>
</organism>
<comment type="caution">
    <text evidence="5">The sequence shown here is derived from an EMBL/GenBank/DDBJ whole genome shotgun (WGS) entry which is preliminary data.</text>
</comment>
<dbReference type="PANTHER" id="PTHR43327">
    <property type="entry name" value="STOMATIN-LIKE PROTEIN 2, MITOCHONDRIAL"/>
    <property type="match status" value="1"/>
</dbReference>
<keyword evidence="3" id="KW-0472">Membrane</keyword>
<dbReference type="InterPro" id="IPR032435">
    <property type="entry name" value="STML2-like_C"/>
</dbReference>
<dbReference type="InterPro" id="IPR036013">
    <property type="entry name" value="Band_7/SPFH_dom_sf"/>
</dbReference>
<dbReference type="Pfam" id="PF01145">
    <property type="entry name" value="Band_7"/>
    <property type="match status" value="1"/>
</dbReference>
<comment type="subcellular location">
    <subcellularLocation>
        <location evidence="1">Membrane</location>
        <topology evidence="1">Single-pass membrane protein</topology>
    </subcellularLocation>
</comment>
<reference evidence="5 6" key="1">
    <citation type="submission" date="2024-03" db="EMBL/GenBank/DDBJ databases">
        <title>High-quality draft genome sequence of Oceanobacter sp. wDCs-4.</title>
        <authorList>
            <person name="Dong C."/>
        </authorList>
    </citation>
    <scope>NUCLEOTIDE SEQUENCE [LARGE SCALE GENOMIC DNA]</scope>
    <source>
        <strain evidence="6">wDCs-4</strain>
    </source>
</reference>
<dbReference type="CDD" id="cd08829">
    <property type="entry name" value="SPFH_paraslipin"/>
    <property type="match status" value="1"/>
</dbReference>
<name>A0ABW8NIT4_9GAMM</name>